<dbReference type="AlphaFoldDB" id="A0A0G1X5I2"/>
<dbReference type="Gene3D" id="1.25.40.10">
    <property type="entry name" value="Tetratricopeptide repeat domain"/>
    <property type="match status" value="1"/>
</dbReference>
<sequence>PVYQQLVVLRPESADDRAVYAALLGSAGHIDEARFQAEEALRIDPSLQSQVEQFLEVLKQIRPQ</sequence>
<dbReference type="Proteomes" id="UP000034913">
    <property type="component" value="Unassembled WGS sequence"/>
</dbReference>
<comment type="caution">
    <text evidence="1">The sequence shown here is derived from an EMBL/GenBank/DDBJ whole genome shotgun (WGS) entry which is preliminary data.</text>
</comment>
<evidence type="ECO:0000313" key="1">
    <source>
        <dbReference type="EMBL" id="KKW26408.1"/>
    </source>
</evidence>
<dbReference type="InterPro" id="IPR011990">
    <property type="entry name" value="TPR-like_helical_dom_sf"/>
</dbReference>
<organism evidence="1 2">
    <name type="scientific">candidate division Kazan bacterium GW2011_GWB1_52_7</name>
    <dbReference type="NCBI Taxonomy" id="1620414"/>
    <lineage>
        <taxon>Bacteria</taxon>
        <taxon>Bacteria division Kazan-3B-28</taxon>
    </lineage>
</organism>
<protein>
    <submittedName>
        <fullName evidence="1">Uncharacterized protein</fullName>
    </submittedName>
</protein>
<feature type="non-terminal residue" evidence="1">
    <location>
        <position position="1"/>
    </location>
</feature>
<reference evidence="1 2" key="1">
    <citation type="journal article" date="2015" name="Nature">
        <title>rRNA introns, odd ribosomes, and small enigmatic genomes across a large radiation of phyla.</title>
        <authorList>
            <person name="Brown C.T."/>
            <person name="Hug L.A."/>
            <person name="Thomas B.C."/>
            <person name="Sharon I."/>
            <person name="Castelle C.J."/>
            <person name="Singh A."/>
            <person name="Wilkins M.J."/>
            <person name="Williams K.H."/>
            <person name="Banfield J.F."/>
        </authorList>
    </citation>
    <scope>NUCLEOTIDE SEQUENCE [LARGE SCALE GENOMIC DNA]</scope>
</reference>
<dbReference type="EMBL" id="LCRB01000008">
    <property type="protein sequence ID" value="KKW26408.1"/>
    <property type="molecule type" value="Genomic_DNA"/>
</dbReference>
<name>A0A0G1X5I2_UNCK3</name>
<accession>A0A0G1X5I2</accession>
<evidence type="ECO:0000313" key="2">
    <source>
        <dbReference type="Proteomes" id="UP000034913"/>
    </source>
</evidence>
<gene>
    <name evidence="1" type="ORF">VF00_C0008G0007</name>
</gene>
<proteinExistence type="predicted"/>